<dbReference type="Pfam" id="PF13898">
    <property type="entry name" value="MINDY-3_4_CD"/>
    <property type="match status" value="1"/>
</dbReference>
<feature type="region of interest" description="Disordered" evidence="3">
    <location>
        <begin position="629"/>
        <end position="661"/>
    </location>
</feature>
<keyword evidence="2" id="KW-0175">Coiled coil</keyword>
<dbReference type="EMBL" id="CAJNJA010068252">
    <property type="protein sequence ID" value="CAE7894265.1"/>
    <property type="molecule type" value="Genomic_DNA"/>
</dbReference>
<dbReference type="GO" id="GO:1990380">
    <property type="term" value="F:K48-linked deubiquitinase activity"/>
    <property type="evidence" value="ECO:0007669"/>
    <property type="project" value="InterPro"/>
</dbReference>
<accession>A0A813B856</accession>
<organism evidence="5 6">
    <name type="scientific">Symbiodinium necroappetens</name>
    <dbReference type="NCBI Taxonomy" id="1628268"/>
    <lineage>
        <taxon>Eukaryota</taxon>
        <taxon>Sar</taxon>
        <taxon>Alveolata</taxon>
        <taxon>Dinophyceae</taxon>
        <taxon>Suessiales</taxon>
        <taxon>Symbiodiniaceae</taxon>
        <taxon>Symbiodinium</taxon>
    </lineage>
</organism>
<protein>
    <submittedName>
        <fullName evidence="5">Mindy4 protein</fullName>
    </submittedName>
</protein>
<evidence type="ECO:0000256" key="1">
    <source>
        <dbReference type="ARBA" id="ARBA00011074"/>
    </source>
</evidence>
<proteinExistence type="inferred from homology"/>
<reference evidence="5" key="1">
    <citation type="submission" date="2021-02" db="EMBL/GenBank/DDBJ databases">
        <authorList>
            <person name="Dougan E. K."/>
            <person name="Rhodes N."/>
            <person name="Thang M."/>
            <person name="Chan C."/>
        </authorList>
    </citation>
    <scope>NUCLEOTIDE SEQUENCE</scope>
</reference>
<evidence type="ECO:0000256" key="2">
    <source>
        <dbReference type="SAM" id="Coils"/>
    </source>
</evidence>
<dbReference type="PANTHER" id="PTHR12473">
    <property type="entry name" value="UBIQUITIN CARBOXYL-TERMINAL HYDROLASE MINDY-4-RELATED"/>
    <property type="match status" value="1"/>
</dbReference>
<comment type="caution">
    <text evidence="5">The sequence shown here is derived from an EMBL/GenBank/DDBJ whole genome shotgun (WGS) entry which is preliminary data.</text>
</comment>
<feature type="region of interest" description="Disordered" evidence="3">
    <location>
        <begin position="300"/>
        <end position="338"/>
    </location>
</feature>
<dbReference type="InterPro" id="IPR025257">
    <property type="entry name" value="MINDY-3/4_CD"/>
</dbReference>
<feature type="domain" description="Deubiquitinating enzyme MINDY-3/4 conserved" evidence="4">
    <location>
        <begin position="1186"/>
        <end position="1516"/>
    </location>
</feature>
<dbReference type="OrthoDB" id="426411at2759"/>
<dbReference type="SMART" id="SM01174">
    <property type="entry name" value="DUF4205"/>
    <property type="match status" value="1"/>
</dbReference>
<dbReference type="Proteomes" id="UP000601435">
    <property type="component" value="Unassembled WGS sequence"/>
</dbReference>
<dbReference type="PANTHER" id="PTHR12473:SF8">
    <property type="entry name" value="UBIQUITIN CARBOXYL-TERMINAL HYDROLASE MINDY-4-RELATED"/>
    <property type="match status" value="1"/>
</dbReference>
<evidence type="ECO:0000313" key="5">
    <source>
        <dbReference type="EMBL" id="CAE7894265.1"/>
    </source>
</evidence>
<comment type="similarity">
    <text evidence="1">Belongs to the MINDY deubiquitinase family. FAM188 subfamily.</text>
</comment>
<keyword evidence="6" id="KW-1185">Reference proteome</keyword>
<gene>
    <name evidence="5" type="primary">mindy4</name>
    <name evidence="5" type="ORF">SNEC2469_LOCUS29881</name>
</gene>
<evidence type="ECO:0000259" key="4">
    <source>
        <dbReference type="SMART" id="SM01174"/>
    </source>
</evidence>
<dbReference type="GO" id="GO:0071108">
    <property type="term" value="P:protein K48-linked deubiquitination"/>
    <property type="evidence" value="ECO:0007669"/>
    <property type="project" value="InterPro"/>
</dbReference>
<feature type="region of interest" description="Disordered" evidence="3">
    <location>
        <begin position="1"/>
        <end position="23"/>
    </location>
</feature>
<dbReference type="GO" id="GO:0006508">
    <property type="term" value="P:proteolysis"/>
    <property type="evidence" value="ECO:0007669"/>
    <property type="project" value="UniProtKB-KW"/>
</dbReference>
<sequence length="1521" mass="166645">MSELQGEAGSASVPVPDQSQGGLPWRLSLKGTFKALSEWGDQIERRHFDGNFLEAVSSARHAVEQHRHLLTEASRIGGELGSAAVKLVEEAAGRGPDDLSTESCLEATRASEFAQTPLGRLPAPGIADLWQEVNRLQQDLQLHEELRKGRSGALSSQDEALRKLRSELMDSRCAVQEVLEERQRAAGRLQGAERSFEALQEAHRALSRLRSAAESELRQLRAAQAEAEAPARSAALSGSWAWARDGPEIEALKAAKVELAELLAEADEVRLNARRESAQLAHQLEGAEAENFRLGGSMAKASVGPSARSRGEKPADASGGPLSLDAASSVPASSQGLRQPVWKRWTASATEKHSNGEAPASRAEGRRYCYRYGNVGESEWHANEACMERKKQKLKKMEEVSYVMQHSAETVMPGLDLPDLSTESHSDLVAPAVLERCSALLSPRSEKGWRAKEADPMRQATNSRTGRQSILVTQRLGIAIPSTQVSAKQNVPLLPRSLQSCTARTTMRMVHDAMPPWRPNRGQPCWRPESLLLGVLPAEEVLRLQSGAAKLKWEAELAKLQSYGHRFYLLSIPWDALLQGVEEEGAPRALATLAALASAVESVKRHGLEPVACLPLDASEDPEAKPGAGGFGGFGDQQVKLRPAGSEQELGRRRRWGTERDTHAVAETAAATEKFFLRVHKVLQAHARLAQELFREEGSLQGHGEGIELGIMISADWMEAVAEPNAKNREAAEWILQSQIGSVLSPIFSDGDSGYPPGLGLADRSFSVCEKASLRRTSFLMISHHFAGRVRFSETSQSSEVLHSAASPLTLSKVLRWLAWHGYVPHLQGRLGGLHVAAGGTTNQAVTLRALHRACEKSVPLRGYWTSEVESPSPEGEEAFADVTKAALFAKPSTEMGQHGCLAWMDPESVLVTLDFLELCACLNCRPDTQKLVSQINLLRRRLEQKSSRSESGSSWRIRDARWSSLLDEVIAKSCERRYGSAHRVSDVRPSSASTQSISESAVEFFLQFRRQRSRAVHREETAAQTEAISRTDALPATATPTMKATLEAVVQLYKVGEEEPRLPENVGSEVARVRALGEALQRKPRPPALDFQASLTRGIEGSADPCDLDHVRVQASLAASCFWNSRPGLSGNGKTVFSKTWLKTRIRGLGPVRRDIGKDVTLGEVGGIAPPRMGEPLNSLDAEALMSVVGPPELPEAWKQGFFFAGYQPYGLQQVNGGPCGVIAVVQAFLICALHFRAASAAALLEVDESLRMEALMDAIAEVLFRNVGDNKKACVLVPSSPSASILNVSQLRCLQPALFTSYDQLRYFLSQRPYRDIFFNPSGCGVPLLLFSMVWTRTVEGCRERDFDDPKTGTMIGGHGYCTQELVNLMMFGRAYSNVFDGTKRLGSAKDGWMVLQGAPRRPNIGFLSLFEAYSCIEVGSRYKGPSSPIWVVCAESHYTVLFSADGSVNPQDTDKALDLFYFDQLGRQSERIRLTVIPKRLPAHLTTGFEESESMIDRCIRTKWKEATVDWNGSEIIL</sequence>
<evidence type="ECO:0000313" key="6">
    <source>
        <dbReference type="Proteomes" id="UP000601435"/>
    </source>
</evidence>
<feature type="coiled-coil region" evidence="2">
    <location>
        <begin position="161"/>
        <end position="290"/>
    </location>
</feature>
<evidence type="ECO:0000256" key="3">
    <source>
        <dbReference type="SAM" id="MobiDB-lite"/>
    </source>
</evidence>
<dbReference type="GO" id="GO:0004843">
    <property type="term" value="F:cysteine-type deubiquitinase activity"/>
    <property type="evidence" value="ECO:0007669"/>
    <property type="project" value="UniProtKB-EC"/>
</dbReference>
<name>A0A813B856_9DINO</name>
<dbReference type="InterPro" id="IPR039785">
    <property type="entry name" value="MINY3/4"/>
</dbReference>
<dbReference type="Gene3D" id="3.20.20.80">
    <property type="entry name" value="Glycosidases"/>
    <property type="match status" value="1"/>
</dbReference>